<proteinExistence type="predicted"/>
<dbReference type="AlphaFoldDB" id="A0A0R2D412"/>
<gene>
    <name evidence="4" type="ORF">FC24_GL001028</name>
</gene>
<dbReference type="STRING" id="1423796.FC24_GL001028"/>
<dbReference type="InterPro" id="IPR011434">
    <property type="entry name" value="Ltp-like_HTH"/>
</dbReference>
<dbReference type="PATRIC" id="fig|1423796.3.peg.1051"/>
<evidence type="ECO:0000256" key="1">
    <source>
        <dbReference type="SAM" id="MobiDB-lite"/>
    </source>
</evidence>
<keyword evidence="2" id="KW-0472">Membrane</keyword>
<reference evidence="4 5" key="1">
    <citation type="journal article" date="2015" name="Genome Announc.">
        <title>Expanding the biotechnology potential of lactobacilli through comparative genomics of 213 strains and associated genera.</title>
        <authorList>
            <person name="Sun Z."/>
            <person name="Harris H.M."/>
            <person name="McCann A."/>
            <person name="Guo C."/>
            <person name="Argimon S."/>
            <person name="Zhang W."/>
            <person name="Yang X."/>
            <person name="Jeffery I.B."/>
            <person name="Cooney J.C."/>
            <person name="Kagawa T.F."/>
            <person name="Liu W."/>
            <person name="Song Y."/>
            <person name="Salvetti E."/>
            <person name="Wrobel A."/>
            <person name="Rasinkangas P."/>
            <person name="Parkhill J."/>
            <person name="Rea M.C."/>
            <person name="O'Sullivan O."/>
            <person name="Ritari J."/>
            <person name="Douillard F.P."/>
            <person name="Paul Ross R."/>
            <person name="Yang R."/>
            <person name="Briner A.E."/>
            <person name="Felis G.E."/>
            <person name="de Vos W.M."/>
            <person name="Barrangou R."/>
            <person name="Klaenhammer T.R."/>
            <person name="Caufield P.W."/>
            <person name="Cui Y."/>
            <person name="Zhang H."/>
            <person name="O'Toole P.W."/>
        </authorList>
    </citation>
    <scope>NUCLEOTIDE SEQUENCE [LARGE SCALE GENOMIC DNA]</scope>
    <source>
        <strain evidence="4 5">DSM 20253</strain>
    </source>
</reference>
<organism evidence="4 5">
    <name type="scientific">Loigolactobacillus rennini DSM 20253</name>
    <dbReference type="NCBI Taxonomy" id="1423796"/>
    <lineage>
        <taxon>Bacteria</taxon>
        <taxon>Bacillati</taxon>
        <taxon>Bacillota</taxon>
        <taxon>Bacilli</taxon>
        <taxon>Lactobacillales</taxon>
        <taxon>Lactobacillaceae</taxon>
        <taxon>Loigolactobacillus</taxon>
    </lineage>
</organism>
<feature type="region of interest" description="Disordered" evidence="1">
    <location>
        <begin position="42"/>
        <end position="73"/>
    </location>
</feature>
<feature type="domain" description="Putative host cell surface-exposed lipoprotein Ltp-like HTH region" evidence="3">
    <location>
        <begin position="122"/>
        <end position="169"/>
    </location>
</feature>
<evidence type="ECO:0000256" key="2">
    <source>
        <dbReference type="SAM" id="Phobius"/>
    </source>
</evidence>
<dbReference type="Pfam" id="PF07553">
    <property type="entry name" value="Lipoprotein_Ltp"/>
    <property type="match status" value="2"/>
</dbReference>
<evidence type="ECO:0000313" key="4">
    <source>
        <dbReference type="EMBL" id="KRM98792.1"/>
    </source>
</evidence>
<evidence type="ECO:0000259" key="3">
    <source>
        <dbReference type="Pfam" id="PF07553"/>
    </source>
</evidence>
<dbReference type="Gene3D" id="1.10.10.10">
    <property type="entry name" value="Winged helix-like DNA-binding domain superfamily/Winged helix DNA-binding domain"/>
    <property type="match status" value="2"/>
</dbReference>
<accession>A0A0R2D412</accession>
<keyword evidence="2" id="KW-1133">Transmembrane helix</keyword>
<keyword evidence="5" id="KW-1185">Reference proteome</keyword>
<keyword evidence="2" id="KW-0812">Transmembrane</keyword>
<dbReference type="EMBL" id="AYYI01000026">
    <property type="protein sequence ID" value="KRM98792.1"/>
    <property type="molecule type" value="Genomic_DNA"/>
</dbReference>
<feature type="domain" description="Putative host cell surface-exposed lipoprotein Ltp-like HTH region" evidence="3">
    <location>
        <begin position="72"/>
        <end position="118"/>
    </location>
</feature>
<dbReference type="InterPro" id="IPR036388">
    <property type="entry name" value="WH-like_DNA-bd_sf"/>
</dbReference>
<comment type="caution">
    <text evidence="4">The sequence shown here is derived from an EMBL/GenBank/DDBJ whole genome shotgun (WGS) entry which is preliminary data.</text>
</comment>
<dbReference type="OrthoDB" id="1669102at2"/>
<feature type="transmembrane region" description="Helical" evidence="2">
    <location>
        <begin position="23"/>
        <end position="41"/>
    </location>
</feature>
<evidence type="ECO:0000313" key="5">
    <source>
        <dbReference type="Proteomes" id="UP000051638"/>
    </source>
</evidence>
<name>A0A0R2D412_9LACO</name>
<sequence length="171" mass="19255">MSKKIKDENGNVYVKKKPFYKRFWFLLLVVILIVGIVSQMGDDTTKSSASNDSKVENTKSSSSSKESKVPTEYRSALNKAKDYADTMNMSKQGIYDQLTADAGEQFSEEAAQYAMDNLDDIDWNANALKKAKEYQEDMDMSPEAVRDQLTSDAGEQFTAEEADYAIQHLDD</sequence>
<protein>
    <recommendedName>
        <fullName evidence="3">Putative host cell surface-exposed lipoprotein Ltp-like HTH region domain-containing protein</fullName>
    </recommendedName>
</protein>
<dbReference type="Proteomes" id="UP000051638">
    <property type="component" value="Unassembled WGS sequence"/>
</dbReference>
<dbReference type="RefSeq" id="WP_057873659.1">
    <property type="nucleotide sequence ID" value="NZ_AYYI01000026.1"/>
</dbReference>